<accession>A0A493QZZ6</accession>
<keyword evidence="3 12" id="KW-0813">Transport</keyword>
<keyword evidence="8 12" id="KW-0406">Ion transport</keyword>
<keyword evidence="5 12" id="KW-0812">Transmembrane</keyword>
<dbReference type="PANTHER" id="PTHR39937">
    <property type="entry name" value="ATP SYNTHASE PROTEIN 8"/>
    <property type="match status" value="1"/>
</dbReference>
<dbReference type="EMBL" id="MH329292">
    <property type="protein sequence ID" value="QAV57721.1"/>
    <property type="molecule type" value="Genomic_DNA"/>
</dbReference>
<dbReference type="GO" id="GO:0015078">
    <property type="term" value="F:proton transmembrane transporter activity"/>
    <property type="evidence" value="ECO:0007669"/>
    <property type="project" value="InterPro"/>
</dbReference>
<comment type="subcellular location">
    <subcellularLocation>
        <location evidence="1 12">Mitochondrion membrane</location>
        <topology evidence="1 12">Single-pass membrane protein</topology>
    </subcellularLocation>
</comment>
<keyword evidence="7 13" id="KW-1133">Transmembrane helix</keyword>
<evidence type="ECO:0000313" key="14">
    <source>
        <dbReference type="EMBL" id="QAV57721.1"/>
    </source>
</evidence>
<keyword evidence="4 12" id="KW-0138">CF(0)</keyword>
<reference evidence="14" key="1">
    <citation type="submission" date="2018-05" db="EMBL/GenBank/DDBJ databases">
        <authorList>
            <person name="Tang X."/>
            <person name="Yang D."/>
            <person name="Huang S."/>
        </authorList>
    </citation>
    <scope>NUCLEOTIDE SEQUENCE</scope>
</reference>
<evidence type="ECO:0000256" key="8">
    <source>
        <dbReference type="ARBA" id="ARBA00023065"/>
    </source>
</evidence>
<dbReference type="GO" id="GO:0045259">
    <property type="term" value="C:proton-transporting ATP synthase complex"/>
    <property type="evidence" value="ECO:0007669"/>
    <property type="project" value="UniProtKB-KW"/>
</dbReference>
<evidence type="ECO:0000256" key="2">
    <source>
        <dbReference type="ARBA" id="ARBA00008892"/>
    </source>
</evidence>
<sequence>MPQLNPAPWLFILLLSWTTILLIFKTKILSSHTLNSTMMTSPLKHQHTPWIWPWT</sequence>
<evidence type="ECO:0000256" key="6">
    <source>
        <dbReference type="ARBA" id="ARBA00022781"/>
    </source>
</evidence>
<dbReference type="AlphaFoldDB" id="A0A493QZZ6"/>
<dbReference type="InterPro" id="IPR001421">
    <property type="entry name" value="ATP8_metazoa"/>
</dbReference>
<evidence type="ECO:0000256" key="1">
    <source>
        <dbReference type="ARBA" id="ARBA00004304"/>
    </source>
</evidence>
<organism evidence="14">
    <name type="scientific">Sphenomorphus incognitus</name>
    <dbReference type="NCBI Taxonomy" id="889765"/>
    <lineage>
        <taxon>Eukaryota</taxon>
        <taxon>Metazoa</taxon>
        <taxon>Chordata</taxon>
        <taxon>Craniata</taxon>
        <taxon>Vertebrata</taxon>
        <taxon>Euteleostomi</taxon>
        <taxon>Lepidosauria</taxon>
        <taxon>Squamata</taxon>
        <taxon>Bifurcata</taxon>
        <taxon>Unidentata</taxon>
        <taxon>Scinciformata</taxon>
        <taxon>Scincidae</taxon>
        <taxon>Sphenomorphinae</taxon>
        <taxon>Sphenomorphus</taxon>
    </lineage>
</organism>
<geneLocation type="mitochondrion" evidence="14"/>
<keyword evidence="9 12" id="KW-0496">Mitochondrion</keyword>
<keyword evidence="11" id="KW-0066">ATP synthesis</keyword>
<dbReference type="PANTHER" id="PTHR39937:SF1">
    <property type="entry name" value="ATP SYNTHASE PROTEIN 8"/>
    <property type="match status" value="1"/>
</dbReference>
<dbReference type="RefSeq" id="YP_009562364.1">
    <property type="nucleotide sequence ID" value="NC_041124.1"/>
</dbReference>
<name>A0A493QZZ6_9SAUR</name>
<proteinExistence type="inferred from homology"/>
<reference evidence="14" key="2">
    <citation type="journal article" date="2019" name="Mitochondrial DNA Part B Resour">
        <title>The complete mitochondrial genome of Sphenomorphus incognitus (Reptilia: Scincidae).</title>
        <authorList>
            <person name="Tang X.-S."/>
            <person name="Yang D.-C."/>
            <person name="Huang S."/>
        </authorList>
    </citation>
    <scope>NUCLEOTIDE SEQUENCE</scope>
</reference>
<keyword evidence="6 12" id="KW-0375">Hydrogen ion transport</keyword>
<dbReference type="GO" id="GO:0031966">
    <property type="term" value="C:mitochondrial membrane"/>
    <property type="evidence" value="ECO:0007669"/>
    <property type="project" value="UniProtKB-SubCell"/>
</dbReference>
<evidence type="ECO:0000256" key="9">
    <source>
        <dbReference type="ARBA" id="ARBA00023128"/>
    </source>
</evidence>
<dbReference type="Pfam" id="PF00895">
    <property type="entry name" value="ATP-synt_8"/>
    <property type="match status" value="1"/>
</dbReference>
<evidence type="ECO:0000256" key="7">
    <source>
        <dbReference type="ARBA" id="ARBA00022989"/>
    </source>
</evidence>
<feature type="transmembrane region" description="Helical" evidence="13">
    <location>
        <begin position="6"/>
        <end position="24"/>
    </location>
</feature>
<protein>
    <recommendedName>
        <fullName evidence="12">ATP synthase complex subunit 8</fullName>
    </recommendedName>
</protein>
<dbReference type="GeneID" id="39334108"/>
<keyword evidence="10 13" id="KW-0472">Membrane</keyword>
<dbReference type="CTD" id="4509"/>
<evidence type="ECO:0000256" key="12">
    <source>
        <dbReference type="RuleBase" id="RU003661"/>
    </source>
</evidence>
<dbReference type="InterPro" id="IPR050635">
    <property type="entry name" value="ATPase_protein_8"/>
</dbReference>
<evidence type="ECO:0000256" key="13">
    <source>
        <dbReference type="SAM" id="Phobius"/>
    </source>
</evidence>
<evidence type="ECO:0000256" key="11">
    <source>
        <dbReference type="ARBA" id="ARBA00023310"/>
    </source>
</evidence>
<dbReference type="GO" id="GO:0015986">
    <property type="term" value="P:proton motive force-driven ATP synthesis"/>
    <property type="evidence" value="ECO:0007669"/>
    <property type="project" value="InterPro"/>
</dbReference>
<evidence type="ECO:0000256" key="4">
    <source>
        <dbReference type="ARBA" id="ARBA00022547"/>
    </source>
</evidence>
<evidence type="ECO:0000256" key="10">
    <source>
        <dbReference type="ARBA" id="ARBA00023136"/>
    </source>
</evidence>
<evidence type="ECO:0000256" key="3">
    <source>
        <dbReference type="ARBA" id="ARBA00022448"/>
    </source>
</evidence>
<comment type="similarity">
    <text evidence="2 12">Belongs to the ATPase protein 8 family.</text>
</comment>
<gene>
    <name evidence="14" type="primary">ATP8</name>
</gene>
<evidence type="ECO:0000256" key="5">
    <source>
        <dbReference type="ARBA" id="ARBA00022692"/>
    </source>
</evidence>